<dbReference type="PROSITE" id="PS50111">
    <property type="entry name" value="CHEMOTAXIS_TRANSDUC_2"/>
    <property type="match status" value="1"/>
</dbReference>
<evidence type="ECO:0000313" key="10">
    <source>
        <dbReference type="EMBL" id="MDY0874491.1"/>
    </source>
</evidence>
<keyword evidence="2" id="KW-0997">Cell inner membrane</keyword>
<dbReference type="Gene3D" id="6.10.340.10">
    <property type="match status" value="1"/>
</dbReference>
<keyword evidence="11" id="KW-1185">Reference proteome</keyword>
<keyword evidence="6" id="KW-0472">Membrane</keyword>
<evidence type="ECO:0000259" key="7">
    <source>
        <dbReference type="PROSITE" id="PS50111"/>
    </source>
</evidence>
<dbReference type="Gene3D" id="1.10.287.950">
    <property type="entry name" value="Methyl-accepting chemotaxis protein"/>
    <property type="match status" value="1"/>
</dbReference>
<dbReference type="CDD" id="cd00130">
    <property type="entry name" value="PAS"/>
    <property type="match status" value="1"/>
</dbReference>
<dbReference type="RefSeq" id="WP_320502959.1">
    <property type="nucleotide sequence ID" value="NZ_JAXCLX010000005.1"/>
</dbReference>
<feature type="transmembrane region" description="Helical" evidence="6">
    <location>
        <begin position="168"/>
        <end position="190"/>
    </location>
</feature>
<dbReference type="Pfam" id="PF07238">
    <property type="entry name" value="PilZ"/>
    <property type="match status" value="1"/>
</dbReference>
<dbReference type="PROSITE" id="PS50112">
    <property type="entry name" value="PAS"/>
    <property type="match status" value="1"/>
</dbReference>
<feature type="domain" description="Methyl-accepting transducer" evidence="7">
    <location>
        <begin position="456"/>
        <end position="696"/>
    </location>
</feature>
<dbReference type="PANTHER" id="PTHR32089">
    <property type="entry name" value="METHYL-ACCEPTING CHEMOTAXIS PROTEIN MCPB"/>
    <property type="match status" value="1"/>
</dbReference>
<dbReference type="Gene3D" id="3.30.450.20">
    <property type="entry name" value="PAS domain"/>
    <property type="match status" value="1"/>
</dbReference>
<evidence type="ECO:0000256" key="3">
    <source>
        <dbReference type="ARBA" id="ARBA00023224"/>
    </source>
</evidence>
<sequence>MRLNEPITDREILLDADRPIVSKTDAGGRITFVNQAFIDISGFEEAELMGQPHNIVRHPHMPKGAFADLWRACKRGDSWTGLVKNRTKLGDFYWVRANVSPIYDGDKISGYLSIRTKPTREEVAAAGKIYAQFQAGTAKGLTVEDGQVVKDGKWHRLRQKMQNFRIEVFSALALLAVAVGLMIGSGLWALSRIDDAMQSAKAESQHLVDKAIPLLAATKDIRFDVVQIQQWLTDISATQGKDGLNDGFDTAAAFKEALGKDVARAKEIATDLNQTEIVQALDDVLAASGPYYDMGVTMAQAFIAEGPAGGNKIMGDFDATAEKITGDLDKLSLLTTTYIDTERDDAGKALVSGTDLVELIFKLSMVPIVVAVFALILAILAVGHVARVIGQIARSTDRAASGQKVDVIPGIDRKDEIGMMAKAVKTFTLKVHFADLEREEFSVRANRDRTVAMSDMANKVESETGTAVRSVADLVGEMTQGAGVLRDAALAVTDRSHSVSGASQQALGNAQLVAASAEELSASIREISGQVTQTTAVSRTAVETTEKATAAIGELTTVVQQISQFASIIQDVANQTNLLALNATIEAARAGEAGKGFAVVANEVKNLAAQTSRSTEEIGRTVARVLQATDSAAEAVRGIGDQIRQVDGFAASIATAIEEQAAATAEISRNIAETATSTGTVTEQMKEVSDKAEDAQKRALEVSDLSGRIQQVVHALQNAVVHSIRTVTTEVDRGADDRLQHPIPGRAMVGDKWIEASILNISRGGAAFELKEDMGKPPHVRLEIQDVDAPLEVQVIASTGTMLRGTFERAAASRTTLPALLERLRRKGALKAT</sequence>
<keyword evidence="6" id="KW-0812">Transmembrane</keyword>
<feature type="domain" description="PAS" evidence="8">
    <location>
        <begin position="13"/>
        <end position="51"/>
    </location>
</feature>
<dbReference type="NCBIfam" id="TIGR00229">
    <property type="entry name" value="sensory_box"/>
    <property type="match status" value="1"/>
</dbReference>
<reference evidence="10 11" key="1">
    <citation type="journal article" date="2013" name="Antonie Van Leeuwenhoek">
        <title>Dongia rigui sp. nov., isolated from freshwater of a large wetland in Korea.</title>
        <authorList>
            <person name="Baik K.S."/>
            <person name="Hwang Y.M."/>
            <person name="Choi J.S."/>
            <person name="Kwon J."/>
            <person name="Seong C.N."/>
        </authorList>
    </citation>
    <scope>NUCLEOTIDE SEQUENCE [LARGE SCALE GENOMIC DNA]</scope>
    <source>
        <strain evidence="10 11">04SU4-P</strain>
    </source>
</reference>
<dbReference type="EMBL" id="JAXCLX010000005">
    <property type="protein sequence ID" value="MDY0874491.1"/>
    <property type="molecule type" value="Genomic_DNA"/>
</dbReference>
<dbReference type="InterPro" id="IPR000727">
    <property type="entry name" value="T_SNARE_dom"/>
</dbReference>
<dbReference type="SUPFAM" id="SSF58104">
    <property type="entry name" value="Methyl-accepting chemotaxis protein (MCP) signaling domain"/>
    <property type="match status" value="1"/>
</dbReference>
<dbReference type="InterPro" id="IPR004089">
    <property type="entry name" value="MCPsignal_dom"/>
</dbReference>
<comment type="subcellular location">
    <subcellularLocation>
        <location evidence="1">Cell inner membrane</location>
        <topology evidence="1">Multi-pass membrane protein</topology>
    </subcellularLocation>
</comment>
<evidence type="ECO:0000256" key="2">
    <source>
        <dbReference type="ARBA" id="ARBA00022519"/>
    </source>
</evidence>
<dbReference type="SMART" id="SM00283">
    <property type="entry name" value="MA"/>
    <property type="match status" value="1"/>
</dbReference>
<keyword evidence="6" id="KW-1133">Transmembrane helix</keyword>
<feature type="domain" description="T-SNARE coiled-coil homology" evidence="9">
    <location>
        <begin position="626"/>
        <end position="688"/>
    </location>
</feature>
<dbReference type="SUPFAM" id="SSF55785">
    <property type="entry name" value="PYP-like sensor domain (PAS domain)"/>
    <property type="match status" value="1"/>
</dbReference>
<dbReference type="SMART" id="SM00091">
    <property type="entry name" value="PAS"/>
    <property type="match status" value="1"/>
</dbReference>
<evidence type="ECO:0000256" key="6">
    <source>
        <dbReference type="SAM" id="Phobius"/>
    </source>
</evidence>
<dbReference type="InterPro" id="IPR013655">
    <property type="entry name" value="PAS_fold_3"/>
</dbReference>
<accession>A0ABU5E4N7</accession>
<protein>
    <submittedName>
        <fullName evidence="10">Methyl-accepting chemotaxis protein</fullName>
    </submittedName>
</protein>
<proteinExistence type="inferred from homology"/>
<dbReference type="PROSITE" id="PS50192">
    <property type="entry name" value="T_SNARE"/>
    <property type="match status" value="1"/>
</dbReference>
<dbReference type="SMART" id="SM00086">
    <property type="entry name" value="PAC"/>
    <property type="match status" value="1"/>
</dbReference>
<evidence type="ECO:0000256" key="1">
    <source>
        <dbReference type="ARBA" id="ARBA00004429"/>
    </source>
</evidence>
<keyword evidence="3 5" id="KW-0807">Transducer</keyword>
<dbReference type="InterPro" id="IPR001610">
    <property type="entry name" value="PAC"/>
</dbReference>
<organism evidence="10 11">
    <name type="scientific">Dongia rigui</name>
    <dbReference type="NCBI Taxonomy" id="940149"/>
    <lineage>
        <taxon>Bacteria</taxon>
        <taxon>Pseudomonadati</taxon>
        <taxon>Pseudomonadota</taxon>
        <taxon>Alphaproteobacteria</taxon>
        <taxon>Rhodospirillales</taxon>
        <taxon>Dongiaceae</taxon>
        <taxon>Dongia</taxon>
    </lineage>
</organism>
<gene>
    <name evidence="10" type="ORF">SMD31_21305</name>
</gene>
<dbReference type="InterPro" id="IPR035965">
    <property type="entry name" value="PAS-like_dom_sf"/>
</dbReference>
<dbReference type="Pfam" id="PF00015">
    <property type="entry name" value="MCPsignal"/>
    <property type="match status" value="1"/>
</dbReference>
<feature type="transmembrane region" description="Helical" evidence="6">
    <location>
        <begin position="365"/>
        <end position="386"/>
    </location>
</feature>
<evidence type="ECO:0000259" key="8">
    <source>
        <dbReference type="PROSITE" id="PS50112"/>
    </source>
</evidence>
<dbReference type="InterPro" id="IPR000014">
    <property type="entry name" value="PAS"/>
</dbReference>
<dbReference type="InterPro" id="IPR009875">
    <property type="entry name" value="PilZ_domain"/>
</dbReference>
<evidence type="ECO:0000256" key="5">
    <source>
        <dbReference type="PROSITE-ProRule" id="PRU00284"/>
    </source>
</evidence>
<evidence type="ECO:0000313" key="11">
    <source>
        <dbReference type="Proteomes" id="UP001271769"/>
    </source>
</evidence>
<dbReference type="PANTHER" id="PTHR32089:SF112">
    <property type="entry name" value="LYSOZYME-LIKE PROTEIN-RELATED"/>
    <property type="match status" value="1"/>
</dbReference>
<keyword evidence="2" id="KW-1003">Cell membrane</keyword>
<dbReference type="Proteomes" id="UP001271769">
    <property type="component" value="Unassembled WGS sequence"/>
</dbReference>
<dbReference type="Pfam" id="PF08447">
    <property type="entry name" value="PAS_3"/>
    <property type="match status" value="1"/>
</dbReference>
<name>A0ABU5E4N7_9PROT</name>
<comment type="similarity">
    <text evidence="4">Belongs to the methyl-accepting chemotaxis (MCP) protein family.</text>
</comment>
<evidence type="ECO:0000259" key="9">
    <source>
        <dbReference type="PROSITE" id="PS50192"/>
    </source>
</evidence>
<evidence type="ECO:0000256" key="4">
    <source>
        <dbReference type="ARBA" id="ARBA00029447"/>
    </source>
</evidence>
<comment type="caution">
    <text evidence="10">The sequence shown here is derived from an EMBL/GenBank/DDBJ whole genome shotgun (WGS) entry which is preliminary data.</text>
</comment>